<dbReference type="RefSeq" id="WP_203667042.1">
    <property type="nucleotide sequence ID" value="NZ_BONO01000002.1"/>
</dbReference>
<accession>A0A919P8M1</accession>
<dbReference type="InterPro" id="IPR007061">
    <property type="entry name" value="MST-like"/>
</dbReference>
<dbReference type="Pfam" id="PF04978">
    <property type="entry name" value="MST"/>
    <property type="match status" value="1"/>
</dbReference>
<dbReference type="EMBL" id="BONO01000002">
    <property type="protein sequence ID" value="GIG35000.1"/>
    <property type="molecule type" value="Genomic_DNA"/>
</dbReference>
<sequence length="197" mass="21412">MDDKATLHRYLREQRDGLLGKLDGLGEYDARRPLTGTGTNLAGLVKHVASVQLDYFGEVFDRPHGRPLPWFADGAETNADMWLPADETLDSVRELHAFSAAHADATIEALPLDAPGRVPWWRPENADVTLHRILVHMIAETGRHAGHADILREQLDGAVGDGPSDPNIPFDGADAWAAYRARVEAAARAAAGLPAED</sequence>
<reference evidence="1" key="1">
    <citation type="submission" date="2021-01" db="EMBL/GenBank/DDBJ databases">
        <title>Whole genome shotgun sequence of Cellulomonas pakistanensis NBRC 110800.</title>
        <authorList>
            <person name="Komaki H."/>
            <person name="Tamura T."/>
        </authorList>
    </citation>
    <scope>NUCLEOTIDE SEQUENCE</scope>
    <source>
        <strain evidence="1">NBRC 110800</strain>
    </source>
</reference>
<dbReference type="SUPFAM" id="SSF109854">
    <property type="entry name" value="DinB/YfiT-like putative metalloenzymes"/>
    <property type="match status" value="1"/>
</dbReference>
<proteinExistence type="predicted"/>
<evidence type="ECO:0008006" key="3">
    <source>
        <dbReference type="Google" id="ProtNLM"/>
    </source>
</evidence>
<organism evidence="1 2">
    <name type="scientific">Cellulomonas pakistanensis</name>
    <dbReference type="NCBI Taxonomy" id="992287"/>
    <lineage>
        <taxon>Bacteria</taxon>
        <taxon>Bacillati</taxon>
        <taxon>Actinomycetota</taxon>
        <taxon>Actinomycetes</taxon>
        <taxon>Micrococcales</taxon>
        <taxon>Cellulomonadaceae</taxon>
        <taxon>Cellulomonas</taxon>
    </lineage>
</organism>
<protein>
    <recommendedName>
        <fullName evidence="3">DinB family protein</fullName>
    </recommendedName>
</protein>
<dbReference type="Gene3D" id="1.20.120.450">
    <property type="entry name" value="dinb family like domain"/>
    <property type="match status" value="1"/>
</dbReference>
<gene>
    <name evidence="1" type="ORF">Cpa01nite_03810</name>
</gene>
<evidence type="ECO:0000313" key="2">
    <source>
        <dbReference type="Proteomes" id="UP000642125"/>
    </source>
</evidence>
<comment type="caution">
    <text evidence="1">The sequence shown here is derived from an EMBL/GenBank/DDBJ whole genome shotgun (WGS) entry which is preliminary data.</text>
</comment>
<keyword evidence="2" id="KW-1185">Reference proteome</keyword>
<dbReference type="AlphaFoldDB" id="A0A919P8M1"/>
<evidence type="ECO:0000313" key="1">
    <source>
        <dbReference type="EMBL" id="GIG35000.1"/>
    </source>
</evidence>
<dbReference type="InterPro" id="IPR034660">
    <property type="entry name" value="DinB/YfiT-like"/>
</dbReference>
<dbReference type="Proteomes" id="UP000642125">
    <property type="component" value="Unassembled WGS sequence"/>
</dbReference>
<name>A0A919P8M1_9CELL</name>